<organism evidence="1">
    <name type="scientific">Solanum chacoense</name>
    <name type="common">Chaco potato</name>
    <dbReference type="NCBI Taxonomy" id="4108"/>
    <lineage>
        <taxon>Eukaryota</taxon>
        <taxon>Viridiplantae</taxon>
        <taxon>Streptophyta</taxon>
        <taxon>Embryophyta</taxon>
        <taxon>Tracheophyta</taxon>
        <taxon>Spermatophyta</taxon>
        <taxon>Magnoliopsida</taxon>
        <taxon>eudicotyledons</taxon>
        <taxon>Gunneridae</taxon>
        <taxon>Pentapetalae</taxon>
        <taxon>asterids</taxon>
        <taxon>lamiids</taxon>
        <taxon>Solanales</taxon>
        <taxon>Solanaceae</taxon>
        <taxon>Solanoideae</taxon>
        <taxon>Solaneae</taxon>
        <taxon>Solanum</taxon>
    </lineage>
</organism>
<proteinExistence type="predicted"/>
<name>A0A0V0H032_SOLCH</name>
<protein>
    <submittedName>
        <fullName evidence="1">Putative ovule protein</fullName>
    </submittedName>
</protein>
<accession>A0A0V0H032</accession>
<dbReference type="InterPro" id="IPR008972">
    <property type="entry name" value="Cupredoxin"/>
</dbReference>
<dbReference type="AlphaFoldDB" id="A0A0V0H032"/>
<evidence type="ECO:0000313" key="1">
    <source>
        <dbReference type="EMBL" id="JAP12854.1"/>
    </source>
</evidence>
<dbReference type="SUPFAM" id="SSF49503">
    <property type="entry name" value="Cupredoxins"/>
    <property type="match status" value="1"/>
</dbReference>
<sequence length="64" mass="7456">MTTLDNAGIWNLRSDMWERNYLGQQLYFSVLSPSRSLRDEYNLPDNHPLCGIVKSMPMPPPYKP</sequence>
<dbReference type="EMBL" id="GEDG01028953">
    <property type="protein sequence ID" value="JAP12854.1"/>
    <property type="molecule type" value="Transcribed_RNA"/>
</dbReference>
<reference evidence="1" key="1">
    <citation type="submission" date="2015-12" db="EMBL/GenBank/DDBJ databases">
        <title>Gene expression during late stages of embryo sac development: a critical building block for successful pollen-pistil interactions.</title>
        <authorList>
            <person name="Liu Y."/>
            <person name="Joly V."/>
            <person name="Sabar M."/>
            <person name="Matton D.P."/>
        </authorList>
    </citation>
    <scope>NUCLEOTIDE SEQUENCE</scope>
</reference>